<proteinExistence type="predicted"/>
<dbReference type="GO" id="GO:0000976">
    <property type="term" value="F:transcription cis-regulatory region binding"/>
    <property type="evidence" value="ECO:0007669"/>
    <property type="project" value="TreeGrafter"/>
</dbReference>
<dbReference type="Proteomes" id="UP000283734">
    <property type="component" value="Unassembled WGS sequence"/>
</dbReference>
<dbReference type="RefSeq" id="WP_031225781.1">
    <property type="nucleotide sequence ID" value="NZ_CAXGPP010000047.1"/>
</dbReference>
<reference evidence="5 6" key="1">
    <citation type="submission" date="2018-09" db="EMBL/GenBank/DDBJ databases">
        <title>Alcanivorax profundi sp. nov., isolated from 1000 m-depth seawater of the Mariana Trench.</title>
        <authorList>
            <person name="Liu J."/>
        </authorList>
    </citation>
    <scope>NUCLEOTIDE SEQUENCE [LARGE SCALE GENOMIC DNA]</scope>
    <source>
        <strain evidence="5 6">MTEO17</strain>
    </source>
</reference>
<sequence length="337" mass="38115">MKNNGMALDVPLISVRYARRYLRFVQKRGINGTIVLENAGIESAILENPDAYLSVKQICQLLGQGEKLLDDVTSSFRFGQELDLQGHGLFGFALLGQQDFRKLVNMVVQYLRVSLPLMDMEIHCSGDLISIRLHDNWDFGELKPTIANIYMGSIHALASLVCRRFTFEFDFPCPGKSLGWQQLANDVAVRFNCPANRVLMPLSGRQIRDDDASVAGYLAAARSREDLEKTDSLRVATLVRQEIMREPGRNSSLERIAQKLGMSPRSVRRHLGLADQAFSAIRNEVRETFATRYLEETDMPLEKIAEHLGYSDQASFSKAYRSWTGHTPGEIRRSRRS</sequence>
<feature type="domain" description="HTH araC/xylS-type" evidence="4">
    <location>
        <begin position="233"/>
        <end position="334"/>
    </location>
</feature>
<dbReference type="SMART" id="SM00342">
    <property type="entry name" value="HTH_ARAC"/>
    <property type="match status" value="1"/>
</dbReference>
<dbReference type="InterPro" id="IPR018060">
    <property type="entry name" value="HTH_AraC"/>
</dbReference>
<keyword evidence="2" id="KW-0238">DNA-binding</keyword>
<keyword evidence="3" id="KW-0804">Transcription</keyword>
<name>A0A418Y1Q0_9GAMM</name>
<dbReference type="PANTHER" id="PTHR47894:SF1">
    <property type="entry name" value="HTH-TYPE TRANSCRIPTIONAL REGULATOR VQSM"/>
    <property type="match status" value="1"/>
</dbReference>
<dbReference type="EMBL" id="QYYA01000001">
    <property type="protein sequence ID" value="RJG19420.1"/>
    <property type="molecule type" value="Genomic_DNA"/>
</dbReference>
<protein>
    <submittedName>
        <fullName evidence="5">AraC family transcriptional regulator</fullName>
    </submittedName>
</protein>
<keyword evidence="6" id="KW-1185">Reference proteome</keyword>
<dbReference type="Gene3D" id="1.10.10.60">
    <property type="entry name" value="Homeodomain-like"/>
    <property type="match status" value="1"/>
</dbReference>
<keyword evidence="1" id="KW-0805">Transcription regulation</keyword>
<dbReference type="InterPro" id="IPR032687">
    <property type="entry name" value="AraC-type_N"/>
</dbReference>
<evidence type="ECO:0000256" key="1">
    <source>
        <dbReference type="ARBA" id="ARBA00023015"/>
    </source>
</evidence>
<dbReference type="Pfam" id="PF12833">
    <property type="entry name" value="HTH_18"/>
    <property type="match status" value="1"/>
</dbReference>
<organism evidence="5 6">
    <name type="scientific">Alcanivorax profundi</name>
    <dbReference type="NCBI Taxonomy" id="2338368"/>
    <lineage>
        <taxon>Bacteria</taxon>
        <taxon>Pseudomonadati</taxon>
        <taxon>Pseudomonadota</taxon>
        <taxon>Gammaproteobacteria</taxon>
        <taxon>Oceanospirillales</taxon>
        <taxon>Alcanivoracaceae</taxon>
        <taxon>Alcanivorax</taxon>
    </lineage>
</organism>
<evidence type="ECO:0000256" key="3">
    <source>
        <dbReference type="ARBA" id="ARBA00023163"/>
    </source>
</evidence>
<dbReference type="GO" id="GO:0005829">
    <property type="term" value="C:cytosol"/>
    <property type="evidence" value="ECO:0007669"/>
    <property type="project" value="TreeGrafter"/>
</dbReference>
<comment type="caution">
    <text evidence="5">The sequence shown here is derived from an EMBL/GenBank/DDBJ whole genome shotgun (WGS) entry which is preliminary data.</text>
</comment>
<dbReference type="SUPFAM" id="SSF46689">
    <property type="entry name" value="Homeodomain-like"/>
    <property type="match status" value="1"/>
</dbReference>
<dbReference type="OrthoDB" id="6079354at2"/>
<dbReference type="PROSITE" id="PS01124">
    <property type="entry name" value="HTH_ARAC_FAMILY_2"/>
    <property type="match status" value="1"/>
</dbReference>
<evidence type="ECO:0000256" key="2">
    <source>
        <dbReference type="ARBA" id="ARBA00023125"/>
    </source>
</evidence>
<dbReference type="PANTHER" id="PTHR47894">
    <property type="entry name" value="HTH-TYPE TRANSCRIPTIONAL REGULATOR GADX"/>
    <property type="match status" value="1"/>
</dbReference>
<dbReference type="GO" id="GO:0003700">
    <property type="term" value="F:DNA-binding transcription factor activity"/>
    <property type="evidence" value="ECO:0007669"/>
    <property type="project" value="InterPro"/>
</dbReference>
<dbReference type="InterPro" id="IPR009057">
    <property type="entry name" value="Homeodomain-like_sf"/>
</dbReference>
<evidence type="ECO:0000313" key="6">
    <source>
        <dbReference type="Proteomes" id="UP000283734"/>
    </source>
</evidence>
<evidence type="ECO:0000259" key="4">
    <source>
        <dbReference type="PROSITE" id="PS01124"/>
    </source>
</evidence>
<accession>A0A418Y1Q0</accession>
<gene>
    <name evidence="5" type="ORF">D4A39_00710</name>
</gene>
<dbReference type="AlphaFoldDB" id="A0A418Y1Q0"/>
<dbReference type="Pfam" id="PF12625">
    <property type="entry name" value="Arabinose_bd"/>
    <property type="match status" value="1"/>
</dbReference>
<evidence type="ECO:0000313" key="5">
    <source>
        <dbReference type="EMBL" id="RJG19420.1"/>
    </source>
</evidence>